<dbReference type="Gene3D" id="3.40.190.10">
    <property type="entry name" value="Periplasmic binding protein-like II"/>
    <property type="match status" value="2"/>
</dbReference>
<dbReference type="RefSeq" id="WP_126126364.1">
    <property type="nucleotide sequence ID" value="NZ_CP034464.1"/>
</dbReference>
<keyword evidence="1" id="KW-0732">Signal</keyword>
<dbReference type="AlphaFoldDB" id="A0A3S9HFU3"/>
<name>A0A3S9HFU3_9BURK</name>
<proteinExistence type="predicted"/>
<dbReference type="SUPFAM" id="SSF53850">
    <property type="entry name" value="Periplasmic binding protein-like II"/>
    <property type="match status" value="1"/>
</dbReference>
<gene>
    <name evidence="3" type="ORF">EJN92_02405</name>
</gene>
<dbReference type="InterPro" id="IPR001638">
    <property type="entry name" value="Solute-binding_3/MltF_N"/>
</dbReference>
<dbReference type="PANTHER" id="PTHR35936">
    <property type="entry name" value="MEMBRANE-BOUND LYTIC MUREIN TRANSGLYCOSYLASE F"/>
    <property type="match status" value="1"/>
</dbReference>
<keyword evidence="4" id="KW-1185">Reference proteome</keyword>
<dbReference type="KEGG" id="upv:EJN92_02405"/>
<feature type="domain" description="Solute-binding protein family 3/N-terminal" evidence="2">
    <location>
        <begin position="45"/>
        <end position="294"/>
    </location>
</feature>
<sequence length="306" mass="34991">MSLSLPLPPLHQQRLLPALFLFFTLLIGTVPTQARSLEDIYKSKELRVCIAFLSPAHGSTEPANCRENCKLSGPIYEEIQAFTNSLGRDVRGKFLRINWDEQFFNKVGKTIRETSYTPELLATGQCDIYPNNLTKNEWRLKKIDFVVLFPSRMMVISKQGLESQMRSLLDLAGKKVAVEKNTSFHTWIQEQNRAPLANNPIQIELMSSADSLDAVDTGKVDFTLLDSDMAMWSARHQLKNATVAFPIGITEEIGWAFRKEDKDLQAAAQNFFDQQRKNSDTELNRIWKKYFGRTLNEFVALMMSMK</sequence>
<dbReference type="Proteomes" id="UP000275663">
    <property type="component" value="Chromosome"/>
</dbReference>
<evidence type="ECO:0000313" key="3">
    <source>
        <dbReference type="EMBL" id="AZP10965.1"/>
    </source>
</evidence>
<dbReference type="OrthoDB" id="8819295at2"/>
<dbReference type="EMBL" id="CP034464">
    <property type="protein sequence ID" value="AZP10965.1"/>
    <property type="molecule type" value="Genomic_DNA"/>
</dbReference>
<reference evidence="3 4" key="1">
    <citation type="journal article" date="2011" name="Int. J. Syst. Evol. Microbiol.">
        <title>Description of Undibacterium oligocarboniphilum sp. nov., isolated from purified water, and Undibacterium pigrum strain CCUG 49012 as the type strain of Undibacterium parvum sp. nov., and emended descriptions of the genus Undibacterium and the species Undibacterium pigrum.</title>
        <authorList>
            <person name="Eder W."/>
            <person name="Wanner G."/>
            <person name="Ludwig W."/>
            <person name="Busse H.J."/>
            <person name="Ziemke-Kageler F."/>
            <person name="Lang E."/>
        </authorList>
    </citation>
    <scope>NUCLEOTIDE SEQUENCE [LARGE SCALE GENOMIC DNA]</scope>
    <source>
        <strain evidence="3 4">DSM 23061</strain>
    </source>
</reference>
<organism evidence="3 4">
    <name type="scientific">Undibacterium parvum</name>
    <dbReference type="NCBI Taxonomy" id="401471"/>
    <lineage>
        <taxon>Bacteria</taxon>
        <taxon>Pseudomonadati</taxon>
        <taxon>Pseudomonadota</taxon>
        <taxon>Betaproteobacteria</taxon>
        <taxon>Burkholderiales</taxon>
        <taxon>Oxalobacteraceae</taxon>
        <taxon>Undibacterium</taxon>
    </lineage>
</organism>
<dbReference type="SMART" id="SM00062">
    <property type="entry name" value="PBPb"/>
    <property type="match status" value="1"/>
</dbReference>
<dbReference type="Pfam" id="PF00497">
    <property type="entry name" value="SBP_bac_3"/>
    <property type="match status" value="1"/>
</dbReference>
<evidence type="ECO:0000313" key="4">
    <source>
        <dbReference type="Proteomes" id="UP000275663"/>
    </source>
</evidence>
<protein>
    <submittedName>
        <fullName evidence="3">Transporter substrate-binding domain-containing protein</fullName>
    </submittedName>
</protein>
<evidence type="ECO:0000259" key="2">
    <source>
        <dbReference type="SMART" id="SM00062"/>
    </source>
</evidence>
<evidence type="ECO:0000256" key="1">
    <source>
        <dbReference type="ARBA" id="ARBA00022729"/>
    </source>
</evidence>
<accession>A0A3S9HFU3</accession>